<evidence type="ECO:0000313" key="5">
    <source>
        <dbReference type="Proteomes" id="UP000566819"/>
    </source>
</evidence>
<dbReference type="AlphaFoldDB" id="A0A8H4VVK2"/>
<dbReference type="EMBL" id="JAAMPI010001714">
    <property type="protein sequence ID" value="KAF4624266.1"/>
    <property type="molecule type" value="Genomic_DNA"/>
</dbReference>
<name>A0A8H4VVK2_9HELO</name>
<keyword evidence="1" id="KW-0479">Metal-binding</keyword>
<keyword evidence="1" id="KW-0863">Zinc-finger</keyword>
<organism evidence="4 5">
    <name type="scientific">Cudoniella acicularis</name>
    <dbReference type="NCBI Taxonomy" id="354080"/>
    <lineage>
        <taxon>Eukaryota</taxon>
        <taxon>Fungi</taxon>
        <taxon>Dikarya</taxon>
        <taxon>Ascomycota</taxon>
        <taxon>Pezizomycotina</taxon>
        <taxon>Leotiomycetes</taxon>
        <taxon>Helotiales</taxon>
        <taxon>Tricladiaceae</taxon>
        <taxon>Cudoniella</taxon>
    </lineage>
</organism>
<dbReference type="Pfam" id="PF00096">
    <property type="entry name" value="zf-C2H2"/>
    <property type="match status" value="1"/>
</dbReference>
<protein>
    <recommendedName>
        <fullName evidence="3">C2H2-type domain-containing protein</fullName>
    </recommendedName>
</protein>
<dbReference type="OrthoDB" id="9439254at2759"/>
<evidence type="ECO:0000313" key="4">
    <source>
        <dbReference type="EMBL" id="KAF4624266.1"/>
    </source>
</evidence>
<feature type="region of interest" description="Disordered" evidence="2">
    <location>
        <begin position="342"/>
        <end position="426"/>
    </location>
</feature>
<dbReference type="SUPFAM" id="SSF57667">
    <property type="entry name" value="beta-beta-alpha zinc fingers"/>
    <property type="match status" value="1"/>
</dbReference>
<feature type="domain" description="C2H2-type" evidence="3">
    <location>
        <begin position="3"/>
        <end position="33"/>
    </location>
</feature>
<evidence type="ECO:0000256" key="2">
    <source>
        <dbReference type="SAM" id="MobiDB-lite"/>
    </source>
</evidence>
<dbReference type="GO" id="GO:0008270">
    <property type="term" value="F:zinc ion binding"/>
    <property type="evidence" value="ECO:0007669"/>
    <property type="project" value="UniProtKB-KW"/>
</dbReference>
<reference evidence="4 5" key="1">
    <citation type="submission" date="2020-03" db="EMBL/GenBank/DDBJ databases">
        <title>Draft Genome Sequence of Cudoniella acicularis.</title>
        <authorList>
            <person name="Buettner E."/>
            <person name="Kellner H."/>
        </authorList>
    </citation>
    <scope>NUCLEOTIDE SEQUENCE [LARGE SCALE GENOMIC DNA]</scope>
    <source>
        <strain evidence="4 5">DSM 108380</strain>
    </source>
</reference>
<proteinExistence type="predicted"/>
<feature type="compositionally biased region" description="Polar residues" evidence="2">
    <location>
        <begin position="392"/>
        <end position="412"/>
    </location>
</feature>
<evidence type="ECO:0000256" key="1">
    <source>
        <dbReference type="PROSITE-ProRule" id="PRU00042"/>
    </source>
</evidence>
<keyword evidence="1" id="KW-0862">Zinc</keyword>
<feature type="domain" description="C2H2-type" evidence="3">
    <location>
        <begin position="39"/>
        <end position="67"/>
    </location>
</feature>
<feature type="compositionally biased region" description="Low complexity" evidence="2">
    <location>
        <begin position="348"/>
        <end position="391"/>
    </location>
</feature>
<keyword evidence="5" id="KW-1185">Reference proteome</keyword>
<dbReference type="InterPro" id="IPR013087">
    <property type="entry name" value="Znf_C2H2_type"/>
</dbReference>
<accession>A0A8H4VVK2</accession>
<evidence type="ECO:0000259" key="3">
    <source>
        <dbReference type="PROSITE" id="PS50157"/>
    </source>
</evidence>
<gene>
    <name evidence="4" type="ORF">G7Y89_g13909</name>
</gene>
<dbReference type="InterPro" id="IPR036236">
    <property type="entry name" value="Znf_C2H2_sf"/>
</dbReference>
<dbReference type="PROSITE" id="PS00028">
    <property type="entry name" value="ZINC_FINGER_C2H2_1"/>
    <property type="match status" value="3"/>
</dbReference>
<comment type="caution">
    <text evidence="4">The sequence shown here is derived from an EMBL/GenBank/DDBJ whole genome shotgun (WGS) entry which is preliminary data.</text>
</comment>
<dbReference type="Proteomes" id="UP000566819">
    <property type="component" value="Unassembled WGS sequence"/>
</dbReference>
<sequence length="492" mass="55086">MRFQCTVSGCKKRYFSAVILQAHITRVHKEDGPLDPRVYSCLYCDKNFSSLSKLDRHVESAHREQPQFGVFGYGEEIQYMKGHRLHSSQATEQCQESPSAEYFSSANLPHQQHNFTSGSNALINTPSQLVAGNETTTSSGPDAGLIAGNTAPSHFGSPNMLPTLNDFQNPWYTTEDSSSTMVQQIHPGNHGVQNSAGREQEQLHASNAYNMKIYPPNFSSQSLPALFNTQVPSQREQPRQSQINTTSYYSQFPASHMRCVECNQSFRRHKRSMHFRCWKCRGEEKERFFNANSTADNQTSPRISLPSSHSESLNAEALSFLSSFAENLDPSETLESVDLSFPSSSAENLDSSHLSHSSSLSQDQNSSSPSSFPQSNSPSEKLYSSSTSSSSDQDGLQQHVGTSPTAGVNDTPNLHFAPHHPDGTLSWDEYLDETELNAPENDDENDEMTPLSCRHCPKMFKLRVELGEHYKNNHRKRFKRFGKSLKKGFEFS</sequence>
<dbReference type="SMART" id="SM00355">
    <property type="entry name" value="ZnF_C2H2"/>
    <property type="match status" value="4"/>
</dbReference>
<dbReference type="Gene3D" id="3.30.160.60">
    <property type="entry name" value="Classic Zinc Finger"/>
    <property type="match status" value="1"/>
</dbReference>
<feature type="domain" description="C2H2-type" evidence="3">
    <location>
        <begin position="451"/>
        <end position="479"/>
    </location>
</feature>
<dbReference type="PROSITE" id="PS50157">
    <property type="entry name" value="ZINC_FINGER_C2H2_2"/>
    <property type="match status" value="3"/>
</dbReference>